<dbReference type="EMBL" id="AGXI01000004">
    <property type="protein sequence ID" value="EIY40719.1"/>
    <property type="molecule type" value="Genomic_DNA"/>
</dbReference>
<dbReference type="Gene3D" id="2.40.160.190">
    <property type="match status" value="1"/>
</dbReference>
<comment type="caution">
    <text evidence="2">The sequence shown here is derived from an EMBL/GenBank/DDBJ whole genome shotgun (WGS) entry which is preliminary data.</text>
</comment>
<sequence>MKTFRLIGMALLALCVTFASCSSDDEETTKNEDGIVTNQKRLVELRMTEENEVSITQYSYDSQGRLVSATNTVQYGSREYTSTYTVTWGANKIIESRDGEAAVTYTLENGLITHTSDSNGGDLDNTDFTYNANNQLVKLQYNEEEYLSYTWQGEKLTKMAWNYDDEDTSELSYSGKSCKGYLPIMVWSVDDLRPLLEAHPELVGMRCNQLPDRIYSKGEYSESTDQYTYTFDKDGYVESCTDEYTYKRLGTNETSTETIIYTFTWE</sequence>
<dbReference type="RefSeq" id="WP_007852714.1">
    <property type="nucleotide sequence ID" value="NZ_CP011531.1"/>
</dbReference>
<dbReference type="Proteomes" id="UP000004019">
    <property type="component" value="Unassembled WGS sequence"/>
</dbReference>
<dbReference type="HOGENOM" id="CLU_1044509_0_0_10"/>
<dbReference type="AlphaFoldDB" id="I9G316"/>
<feature type="signal peptide" evidence="1">
    <location>
        <begin position="1"/>
        <end position="21"/>
    </location>
</feature>
<evidence type="ECO:0000256" key="1">
    <source>
        <dbReference type="SAM" id="SignalP"/>
    </source>
</evidence>
<keyword evidence="1" id="KW-0732">Signal</keyword>
<name>I9G316_9BACT</name>
<accession>I9G316</accession>
<reference evidence="2 3" key="1">
    <citation type="submission" date="2012-02" db="EMBL/GenBank/DDBJ databases">
        <title>The Genome Sequence of Bacteroides dorei CL03T12C01.</title>
        <authorList>
            <consortium name="The Broad Institute Genome Sequencing Platform"/>
            <person name="Earl A."/>
            <person name="Ward D."/>
            <person name="Feldgarden M."/>
            <person name="Gevers D."/>
            <person name="Zitomersky N.L."/>
            <person name="Coyne M.J."/>
            <person name="Comstock L.E."/>
            <person name="Young S.K."/>
            <person name="Zeng Q."/>
            <person name="Gargeya S."/>
            <person name="Fitzgerald M."/>
            <person name="Haas B."/>
            <person name="Abouelleil A."/>
            <person name="Alvarado L."/>
            <person name="Arachchi H.M."/>
            <person name="Berlin A."/>
            <person name="Chapman S.B."/>
            <person name="Gearin G."/>
            <person name="Goldberg J."/>
            <person name="Griggs A."/>
            <person name="Gujja S."/>
            <person name="Hansen M."/>
            <person name="Heiman D."/>
            <person name="Howarth C."/>
            <person name="Larimer J."/>
            <person name="Lui A."/>
            <person name="MacDonald P.J.P."/>
            <person name="McCowen C."/>
            <person name="Montmayeur A."/>
            <person name="Murphy C."/>
            <person name="Neiman D."/>
            <person name="Pearson M."/>
            <person name="Priest M."/>
            <person name="Roberts A."/>
            <person name="Saif S."/>
            <person name="Shea T."/>
            <person name="Sisk P."/>
            <person name="Stolte C."/>
            <person name="Sykes S."/>
            <person name="Wortman J."/>
            <person name="Nusbaum C."/>
            <person name="Birren B."/>
        </authorList>
    </citation>
    <scope>NUCLEOTIDE SEQUENCE [LARGE SCALE GENOMIC DNA]</scope>
    <source>
        <strain evidence="2 3">CL03T12C01</strain>
    </source>
</reference>
<protein>
    <submittedName>
        <fullName evidence="2">YD repeat (Two copies)</fullName>
    </submittedName>
</protein>
<dbReference type="PROSITE" id="PS51257">
    <property type="entry name" value="PROKAR_LIPOPROTEIN"/>
    <property type="match status" value="1"/>
</dbReference>
<evidence type="ECO:0000313" key="2">
    <source>
        <dbReference type="EMBL" id="EIY40719.1"/>
    </source>
</evidence>
<organism evidence="2 3">
    <name type="scientific">Phocaeicola dorei CL03T12C01</name>
    <dbReference type="NCBI Taxonomy" id="997877"/>
    <lineage>
        <taxon>Bacteria</taxon>
        <taxon>Pseudomonadati</taxon>
        <taxon>Bacteroidota</taxon>
        <taxon>Bacteroidia</taxon>
        <taxon>Bacteroidales</taxon>
        <taxon>Bacteroidaceae</taxon>
        <taxon>Phocaeicola</taxon>
    </lineage>
</organism>
<proteinExistence type="predicted"/>
<feature type="chain" id="PRO_5009962360" evidence="1">
    <location>
        <begin position="22"/>
        <end position="266"/>
    </location>
</feature>
<dbReference type="CDD" id="cd12871">
    <property type="entry name" value="Bacuni_01323_like"/>
    <property type="match status" value="1"/>
</dbReference>
<dbReference type="PATRIC" id="fig|997877.3.peg.1007"/>
<evidence type="ECO:0000313" key="3">
    <source>
        <dbReference type="Proteomes" id="UP000004019"/>
    </source>
</evidence>
<gene>
    <name evidence="2" type="ORF">HMPREF1065_00965</name>
</gene>